<name>A0A4R8TK40_9PEZI</name>
<feature type="transmembrane region" description="Helical" evidence="1">
    <location>
        <begin position="61"/>
        <end position="82"/>
    </location>
</feature>
<accession>A0A4R8TK40</accession>
<feature type="transmembrane region" description="Helical" evidence="1">
    <location>
        <begin position="157"/>
        <end position="175"/>
    </location>
</feature>
<dbReference type="EMBL" id="QAPF01000073">
    <property type="protein sequence ID" value="TEA18019.1"/>
    <property type="molecule type" value="Genomic_DNA"/>
</dbReference>
<keyword evidence="1" id="KW-0812">Transmembrane</keyword>
<evidence type="ECO:0000256" key="1">
    <source>
        <dbReference type="SAM" id="Phobius"/>
    </source>
</evidence>
<dbReference type="AlphaFoldDB" id="A0A4R8TK40"/>
<proteinExistence type="predicted"/>
<organism evidence="2 3">
    <name type="scientific">Colletotrichum sidae</name>
    <dbReference type="NCBI Taxonomy" id="1347389"/>
    <lineage>
        <taxon>Eukaryota</taxon>
        <taxon>Fungi</taxon>
        <taxon>Dikarya</taxon>
        <taxon>Ascomycota</taxon>
        <taxon>Pezizomycotina</taxon>
        <taxon>Sordariomycetes</taxon>
        <taxon>Hypocreomycetidae</taxon>
        <taxon>Glomerellales</taxon>
        <taxon>Glomerellaceae</taxon>
        <taxon>Colletotrichum</taxon>
        <taxon>Colletotrichum orbiculare species complex</taxon>
    </lineage>
</organism>
<feature type="transmembrane region" description="Helical" evidence="1">
    <location>
        <begin position="20"/>
        <end position="40"/>
    </location>
</feature>
<gene>
    <name evidence="2" type="ORF">C8034_v011200</name>
</gene>
<evidence type="ECO:0000313" key="2">
    <source>
        <dbReference type="EMBL" id="TEA18019.1"/>
    </source>
</evidence>
<keyword evidence="3" id="KW-1185">Reference proteome</keyword>
<comment type="caution">
    <text evidence="2">The sequence shown here is derived from an EMBL/GenBank/DDBJ whole genome shotgun (WGS) entry which is preliminary data.</text>
</comment>
<dbReference type="Proteomes" id="UP000295604">
    <property type="component" value="Unassembled WGS sequence"/>
</dbReference>
<protein>
    <submittedName>
        <fullName evidence="2">Uncharacterized protein</fullName>
    </submittedName>
</protein>
<sequence length="188" mass="20529">MALRLQSSSTISTTLQVAPTSSTLLLWTTTTLIVLLLPSPRTSSLAVMTTLPKPLSSTRKVVLLVTAVLWSSSQLLSMALSASTLPRKWKILPSFSMLEAALSVPSFILSGMVLQLLPLVLRMFVPRLRQLLSLRAATRFTSSTMAHSARPGSMADLRLWWVGGFLMSLSGFMISEVHSRTGLDLEKN</sequence>
<evidence type="ECO:0000313" key="3">
    <source>
        <dbReference type="Proteomes" id="UP000295604"/>
    </source>
</evidence>
<feature type="transmembrane region" description="Helical" evidence="1">
    <location>
        <begin position="102"/>
        <end position="125"/>
    </location>
</feature>
<keyword evidence="1" id="KW-0472">Membrane</keyword>
<keyword evidence="1" id="KW-1133">Transmembrane helix</keyword>
<reference evidence="2 3" key="1">
    <citation type="submission" date="2018-11" db="EMBL/GenBank/DDBJ databases">
        <title>Genome sequence and assembly of Colletotrichum sidae.</title>
        <authorList>
            <person name="Gan P."/>
            <person name="Shirasu K."/>
        </authorList>
    </citation>
    <scope>NUCLEOTIDE SEQUENCE [LARGE SCALE GENOMIC DNA]</scope>
    <source>
        <strain evidence="2 3">CBS 518.97</strain>
    </source>
</reference>